<accession>A0A0C9Y9B2</accession>
<protein>
    <submittedName>
        <fullName evidence="2">Uncharacterized protein</fullName>
    </submittedName>
</protein>
<keyword evidence="3" id="KW-1185">Reference proteome</keyword>
<organism evidence="2 3">
    <name type="scientific">Pisolithus microcarpus 441</name>
    <dbReference type="NCBI Taxonomy" id="765257"/>
    <lineage>
        <taxon>Eukaryota</taxon>
        <taxon>Fungi</taxon>
        <taxon>Dikarya</taxon>
        <taxon>Basidiomycota</taxon>
        <taxon>Agaricomycotina</taxon>
        <taxon>Agaricomycetes</taxon>
        <taxon>Agaricomycetidae</taxon>
        <taxon>Boletales</taxon>
        <taxon>Sclerodermatineae</taxon>
        <taxon>Pisolithaceae</taxon>
        <taxon>Pisolithus</taxon>
    </lineage>
</organism>
<name>A0A0C9Y9B2_9AGAM</name>
<reference evidence="2 3" key="1">
    <citation type="submission" date="2014-04" db="EMBL/GenBank/DDBJ databases">
        <authorList>
            <consortium name="DOE Joint Genome Institute"/>
            <person name="Kuo A."/>
            <person name="Kohler A."/>
            <person name="Costa M.D."/>
            <person name="Nagy L.G."/>
            <person name="Floudas D."/>
            <person name="Copeland A."/>
            <person name="Barry K.W."/>
            <person name="Cichocki N."/>
            <person name="Veneault-Fourrey C."/>
            <person name="LaButti K."/>
            <person name="Lindquist E.A."/>
            <person name="Lipzen A."/>
            <person name="Lundell T."/>
            <person name="Morin E."/>
            <person name="Murat C."/>
            <person name="Sun H."/>
            <person name="Tunlid A."/>
            <person name="Henrissat B."/>
            <person name="Grigoriev I.V."/>
            <person name="Hibbett D.S."/>
            <person name="Martin F."/>
            <person name="Nordberg H.P."/>
            <person name="Cantor M.N."/>
            <person name="Hua S.X."/>
        </authorList>
    </citation>
    <scope>NUCLEOTIDE SEQUENCE [LARGE SCALE GENOMIC DNA]</scope>
    <source>
        <strain evidence="2 3">441</strain>
    </source>
</reference>
<dbReference type="HOGENOM" id="CLU_2832172_0_0_1"/>
<reference evidence="3" key="2">
    <citation type="submission" date="2015-01" db="EMBL/GenBank/DDBJ databases">
        <title>Evolutionary Origins and Diversification of the Mycorrhizal Mutualists.</title>
        <authorList>
            <consortium name="DOE Joint Genome Institute"/>
            <consortium name="Mycorrhizal Genomics Consortium"/>
            <person name="Kohler A."/>
            <person name="Kuo A."/>
            <person name="Nagy L.G."/>
            <person name="Floudas D."/>
            <person name="Copeland A."/>
            <person name="Barry K.W."/>
            <person name="Cichocki N."/>
            <person name="Veneault-Fourrey C."/>
            <person name="LaButti K."/>
            <person name="Lindquist E.A."/>
            <person name="Lipzen A."/>
            <person name="Lundell T."/>
            <person name="Morin E."/>
            <person name="Murat C."/>
            <person name="Riley R."/>
            <person name="Ohm R."/>
            <person name="Sun H."/>
            <person name="Tunlid A."/>
            <person name="Henrissat B."/>
            <person name="Grigoriev I.V."/>
            <person name="Hibbett D.S."/>
            <person name="Martin F."/>
        </authorList>
    </citation>
    <scope>NUCLEOTIDE SEQUENCE [LARGE SCALE GENOMIC DNA]</scope>
    <source>
        <strain evidence="3">441</strain>
    </source>
</reference>
<dbReference type="EMBL" id="KN834552">
    <property type="protein sequence ID" value="KIK10584.1"/>
    <property type="molecule type" value="Genomic_DNA"/>
</dbReference>
<proteinExistence type="predicted"/>
<evidence type="ECO:0000313" key="3">
    <source>
        <dbReference type="Proteomes" id="UP000054018"/>
    </source>
</evidence>
<dbReference type="AlphaFoldDB" id="A0A0C9Y9B2"/>
<dbReference type="Proteomes" id="UP000054018">
    <property type="component" value="Unassembled WGS sequence"/>
</dbReference>
<sequence length="66" mass="7050">MQGEFIHEKKAHGAPANTGPPKNANKLAYTPSVTASSLIDVHLSGLNTSTSSPHTSGFLSRWRFTV</sequence>
<evidence type="ECO:0000313" key="2">
    <source>
        <dbReference type="EMBL" id="KIK10584.1"/>
    </source>
</evidence>
<feature type="region of interest" description="Disordered" evidence="1">
    <location>
        <begin position="1"/>
        <end position="27"/>
    </location>
</feature>
<gene>
    <name evidence="2" type="ORF">PISMIDRAFT_690941</name>
</gene>
<evidence type="ECO:0000256" key="1">
    <source>
        <dbReference type="SAM" id="MobiDB-lite"/>
    </source>
</evidence>